<dbReference type="SUPFAM" id="SSF52540">
    <property type="entry name" value="P-loop containing nucleoside triphosphate hydrolases"/>
    <property type="match status" value="1"/>
</dbReference>
<feature type="domain" description="Roc" evidence="7">
    <location>
        <begin position="177"/>
        <end position="430"/>
    </location>
</feature>
<dbReference type="Gene3D" id="1.25.40.20">
    <property type="entry name" value="Ankyrin repeat-containing domain"/>
    <property type="match status" value="2"/>
</dbReference>
<evidence type="ECO:0000259" key="7">
    <source>
        <dbReference type="PROSITE" id="PS51424"/>
    </source>
</evidence>
<feature type="compositionally biased region" description="Low complexity" evidence="5">
    <location>
        <begin position="222"/>
        <end position="235"/>
    </location>
</feature>
<dbReference type="CDD" id="cd08782">
    <property type="entry name" value="Death_DAPK1"/>
    <property type="match status" value="1"/>
</dbReference>
<reference evidence="11" key="1">
    <citation type="submission" date="2017-02" db="UniProtKB">
        <authorList>
            <consortium name="WormBaseParasite"/>
        </authorList>
    </citation>
    <scope>IDENTIFICATION</scope>
</reference>
<dbReference type="PANTHER" id="PTHR12449">
    <property type="entry name" value="DEATH DOMAIN-CONTAINING PROTEIN"/>
    <property type="match status" value="1"/>
</dbReference>
<feature type="repeat" description="ANK" evidence="4">
    <location>
        <begin position="72"/>
        <end position="104"/>
    </location>
</feature>
<accession>A0A0N4UHV2</accession>
<dbReference type="SUPFAM" id="SSF48403">
    <property type="entry name" value="Ankyrin repeat"/>
    <property type="match status" value="1"/>
</dbReference>
<dbReference type="InterPro" id="IPR002110">
    <property type="entry name" value="Ankyrin_rpt"/>
</dbReference>
<evidence type="ECO:0000313" key="8">
    <source>
        <dbReference type="EMBL" id="VDN59909.1"/>
    </source>
</evidence>
<dbReference type="InterPro" id="IPR000488">
    <property type="entry name" value="Death_dom"/>
</dbReference>
<dbReference type="InterPro" id="IPR039788">
    <property type="entry name" value="NOL4/NOL4L"/>
</dbReference>
<dbReference type="Proteomes" id="UP000274756">
    <property type="component" value="Unassembled WGS sequence"/>
</dbReference>
<dbReference type="OrthoDB" id="504170at2759"/>
<evidence type="ECO:0000313" key="9">
    <source>
        <dbReference type="Proteomes" id="UP000038040"/>
    </source>
</evidence>
<dbReference type="WBParaSite" id="DME_0000715201-mRNA-1">
    <property type="protein sequence ID" value="DME_0000715201-mRNA-1"/>
    <property type="gene ID" value="DME_0000715201"/>
</dbReference>
<dbReference type="GO" id="GO:0000166">
    <property type="term" value="F:nucleotide binding"/>
    <property type="evidence" value="ECO:0007669"/>
    <property type="project" value="UniProtKB-KW"/>
</dbReference>
<dbReference type="SMART" id="SM00005">
    <property type="entry name" value="DEATH"/>
    <property type="match status" value="1"/>
</dbReference>
<feature type="domain" description="Death" evidence="6">
    <location>
        <begin position="785"/>
        <end position="866"/>
    </location>
</feature>
<evidence type="ECO:0000256" key="5">
    <source>
        <dbReference type="SAM" id="MobiDB-lite"/>
    </source>
</evidence>
<dbReference type="Pfam" id="PF12796">
    <property type="entry name" value="Ank_2"/>
    <property type="match status" value="2"/>
</dbReference>
<dbReference type="Gene3D" id="1.10.533.10">
    <property type="entry name" value="Death Domain, Fas"/>
    <property type="match status" value="1"/>
</dbReference>
<dbReference type="InterPro" id="IPR011029">
    <property type="entry name" value="DEATH-like_dom_sf"/>
</dbReference>
<name>A0A0N4UHV2_DRAME</name>
<dbReference type="PROSITE" id="PS50088">
    <property type="entry name" value="ANK_REPEAT"/>
    <property type="match status" value="4"/>
</dbReference>
<dbReference type="Proteomes" id="UP000038040">
    <property type="component" value="Unplaced"/>
</dbReference>
<protein>
    <submittedName>
        <fullName evidence="11">Non-specific serine/threonine protein kinase</fullName>
    </submittedName>
</protein>
<dbReference type="PANTHER" id="PTHR12449:SF18">
    <property type="entry name" value="DEATH DOMAIN-CONTAINING PROTEIN"/>
    <property type="match status" value="1"/>
</dbReference>
<dbReference type="InterPro" id="IPR020859">
    <property type="entry name" value="ROC"/>
</dbReference>
<evidence type="ECO:0000259" key="6">
    <source>
        <dbReference type="PROSITE" id="PS50017"/>
    </source>
</evidence>
<evidence type="ECO:0000313" key="10">
    <source>
        <dbReference type="Proteomes" id="UP000274756"/>
    </source>
</evidence>
<evidence type="ECO:0000256" key="2">
    <source>
        <dbReference type="ARBA" id="ARBA00022737"/>
    </source>
</evidence>
<reference evidence="8 10" key="2">
    <citation type="submission" date="2018-11" db="EMBL/GenBank/DDBJ databases">
        <authorList>
            <consortium name="Pathogen Informatics"/>
        </authorList>
    </citation>
    <scope>NUCLEOTIDE SEQUENCE [LARGE SCALE GENOMIC DNA]</scope>
</reference>
<sequence>MVLQDNETALHCASFRGHIECVQSLLEIETININATDQNGQTALHLALQRSHIDIALLLITKGCELNVQDKNGETALHIAARFGLLSVVQTLCHLGASLDIISSNSLTALHIAAKEGHIEIVRCLCFFGADIKKKNKESLTAEIIALAQEHSDIGLLLAKMKSDQVRELYIEHLCPLETPLKRIKLKLFGHSGVGKTRLMCSLQTGSVIGSIINVVSRRFSDNLSSPSSSITSSPSKDEGLSNAEDLFEPSNTLKINQRYVTPHQQYTRGIDVQNLTFQGCGEFSVWEFGGYEPYHMAYDHFVGNTDCVHVIIYRCIDPTEVQYKQVLYWMNFLKGRVAPSEPIGHCGIISRRSKVVIVGSHANPSLFPQRNSDGEYISSDSDAMLKTIRLRFETHFDIYDKLILLDSTHSNCPGMKILKGYLCKSRDTILSRLPKSMGLLESCVQYLVGLRKQVAHFPVITWPHFTTLVRNDVNPLAGDSHCRQLIQQLQLIGEVVYLRDEISETDYVVLSPEWLGTHIIGNLLSAEFLSRCRINGCYSVDEFASIYPEITEPVDLLRILDTLQLCAPIDIDGETEFEFPAFNIQMVPRDVWLNDRPSFVYGGVRVLPMRGMERSLQSTFPRIQIALRRSMNDFQDPMDADLTQWAGCSKMSSGQMEALIRLHGDAVEIQVRGPCEISTSCFYFLEDITNLVEQTAQDVAPGISLERHFLSPKHLREHNSNPAVYAPETIMAMQQAESLIIRNNQEGEELFIDVVCFGSRDVAAVLTLGIDIGIAQLQLASRCELAALLDPADAMGRDWSILAVKLNLTDQLPEVDSTGQSLSRTDQLLAEWALQSPETATVGRLCIILDELGRQDAKDALYRTVPLYLFAPLIDQPTTQLVEYRDSGVVSSTHSTVDPCSASTFSR</sequence>
<dbReference type="STRING" id="318479.A0A0N4UHV2"/>
<feature type="region of interest" description="Disordered" evidence="5">
    <location>
        <begin position="222"/>
        <end position="244"/>
    </location>
</feature>
<dbReference type="GO" id="GO:0007165">
    <property type="term" value="P:signal transduction"/>
    <property type="evidence" value="ECO:0007669"/>
    <property type="project" value="InterPro"/>
</dbReference>
<dbReference type="Gene3D" id="3.40.50.300">
    <property type="entry name" value="P-loop containing nucleotide triphosphate hydrolases"/>
    <property type="match status" value="1"/>
</dbReference>
<dbReference type="Pfam" id="PF00531">
    <property type="entry name" value="Death"/>
    <property type="match status" value="1"/>
</dbReference>
<dbReference type="SUPFAM" id="SSF47986">
    <property type="entry name" value="DEATH domain"/>
    <property type="match status" value="1"/>
</dbReference>
<dbReference type="AlphaFoldDB" id="A0A0N4UHV2"/>
<proteinExistence type="predicted"/>
<keyword evidence="4" id="KW-0040">ANK repeat</keyword>
<dbReference type="SMART" id="SM00248">
    <property type="entry name" value="ANK"/>
    <property type="match status" value="5"/>
</dbReference>
<dbReference type="PROSITE" id="PS51424">
    <property type="entry name" value="ROC"/>
    <property type="match status" value="1"/>
</dbReference>
<evidence type="ECO:0000313" key="11">
    <source>
        <dbReference type="WBParaSite" id="DME_0000715201-mRNA-1"/>
    </source>
</evidence>
<keyword evidence="10" id="KW-1185">Reference proteome</keyword>
<dbReference type="EMBL" id="UYYG01001194">
    <property type="protein sequence ID" value="VDN59909.1"/>
    <property type="molecule type" value="Genomic_DNA"/>
</dbReference>
<evidence type="ECO:0000256" key="4">
    <source>
        <dbReference type="PROSITE-ProRule" id="PRU00023"/>
    </source>
</evidence>
<organism evidence="9 11">
    <name type="scientific">Dracunculus medinensis</name>
    <name type="common">Guinea worm</name>
    <dbReference type="NCBI Taxonomy" id="318479"/>
    <lineage>
        <taxon>Eukaryota</taxon>
        <taxon>Metazoa</taxon>
        <taxon>Ecdysozoa</taxon>
        <taxon>Nematoda</taxon>
        <taxon>Chromadorea</taxon>
        <taxon>Rhabditida</taxon>
        <taxon>Spirurina</taxon>
        <taxon>Dracunculoidea</taxon>
        <taxon>Dracunculidae</taxon>
        <taxon>Dracunculus</taxon>
    </lineage>
</organism>
<dbReference type="InterPro" id="IPR027417">
    <property type="entry name" value="P-loop_NTPase"/>
</dbReference>
<dbReference type="InterPro" id="IPR036770">
    <property type="entry name" value="Ankyrin_rpt-contain_sf"/>
</dbReference>
<dbReference type="PROSITE" id="PS50297">
    <property type="entry name" value="ANK_REP_REGION"/>
    <property type="match status" value="3"/>
</dbReference>
<feature type="repeat" description="ANK" evidence="4">
    <location>
        <begin position="105"/>
        <end position="137"/>
    </location>
</feature>
<feature type="repeat" description="ANK" evidence="4">
    <location>
        <begin position="39"/>
        <end position="71"/>
    </location>
</feature>
<comment type="cofactor">
    <cofactor evidence="1">
        <name>Mg(2+)</name>
        <dbReference type="ChEBI" id="CHEBI:18420"/>
    </cofactor>
</comment>
<keyword evidence="3" id="KW-0547">Nucleotide-binding</keyword>
<dbReference type="PROSITE" id="PS50017">
    <property type="entry name" value="DEATH_DOMAIN"/>
    <property type="match status" value="1"/>
</dbReference>
<evidence type="ECO:0000256" key="1">
    <source>
        <dbReference type="ARBA" id="ARBA00001946"/>
    </source>
</evidence>
<evidence type="ECO:0000256" key="3">
    <source>
        <dbReference type="ARBA" id="ARBA00022741"/>
    </source>
</evidence>
<feature type="repeat" description="ANK" evidence="4">
    <location>
        <begin position="5"/>
        <end position="38"/>
    </location>
</feature>
<keyword evidence="2" id="KW-0677">Repeat</keyword>
<gene>
    <name evidence="8" type="ORF">DME_LOCUS9882</name>
</gene>